<feature type="transmembrane region" description="Helical" evidence="6">
    <location>
        <begin position="319"/>
        <end position="337"/>
    </location>
</feature>
<evidence type="ECO:0000256" key="6">
    <source>
        <dbReference type="SAM" id="Phobius"/>
    </source>
</evidence>
<accession>A0ABS1LK66</accession>
<comment type="subcellular location">
    <subcellularLocation>
        <location evidence="1">Cell membrane</location>
        <topology evidence="1">Multi-pass membrane protein</topology>
    </subcellularLocation>
</comment>
<evidence type="ECO:0000313" key="9">
    <source>
        <dbReference type="Proteomes" id="UP000675409"/>
    </source>
</evidence>
<name>A0ABS1LK66_9MICO</name>
<dbReference type="Proteomes" id="UP000675409">
    <property type="component" value="Unassembled WGS sequence"/>
</dbReference>
<keyword evidence="2" id="KW-1003">Cell membrane</keyword>
<feature type="transmembrane region" description="Helical" evidence="6">
    <location>
        <begin position="1080"/>
        <end position="1104"/>
    </location>
</feature>
<evidence type="ECO:0000256" key="4">
    <source>
        <dbReference type="ARBA" id="ARBA00022989"/>
    </source>
</evidence>
<evidence type="ECO:0000256" key="3">
    <source>
        <dbReference type="ARBA" id="ARBA00022692"/>
    </source>
</evidence>
<evidence type="ECO:0000256" key="1">
    <source>
        <dbReference type="ARBA" id="ARBA00004651"/>
    </source>
</evidence>
<gene>
    <name evidence="8" type="ORF">HGK34_10185</name>
</gene>
<reference evidence="8 9" key="1">
    <citation type="journal article" date="2021" name="Arch. Microbiol.">
        <title>Myceligenerans indicum sp. nov., an actinobacterium isolated from mangrove sediment of Sundarbans, India.</title>
        <authorList>
            <person name="Asha K."/>
            <person name="Bhadury P."/>
        </authorList>
    </citation>
    <scope>NUCLEOTIDE SEQUENCE [LARGE SCALE GENOMIC DNA]</scope>
    <source>
        <strain evidence="8 9">I2</strain>
    </source>
</reference>
<feature type="transmembrane region" description="Helical" evidence="6">
    <location>
        <begin position="446"/>
        <end position="466"/>
    </location>
</feature>
<keyword evidence="3 6" id="KW-0812">Transmembrane</keyword>
<keyword evidence="4 6" id="KW-1133">Transmembrane helix</keyword>
<comment type="caution">
    <text evidence="8">The sequence shown here is derived from an EMBL/GenBank/DDBJ whole genome shotgun (WGS) entry which is preliminary data.</text>
</comment>
<dbReference type="EMBL" id="JABBYC010000014">
    <property type="protein sequence ID" value="MBL0886635.1"/>
    <property type="molecule type" value="Genomic_DNA"/>
</dbReference>
<feature type="transmembrane region" description="Helical" evidence="6">
    <location>
        <begin position="1031"/>
        <end position="1050"/>
    </location>
</feature>
<evidence type="ECO:0000259" key="7">
    <source>
        <dbReference type="Pfam" id="PF02687"/>
    </source>
</evidence>
<evidence type="ECO:0000256" key="5">
    <source>
        <dbReference type="ARBA" id="ARBA00023136"/>
    </source>
</evidence>
<dbReference type="RefSeq" id="WP_201846803.1">
    <property type="nucleotide sequence ID" value="NZ_JABBYC010000014.1"/>
</dbReference>
<feature type="transmembrane region" description="Helical" evidence="6">
    <location>
        <begin position="406"/>
        <end position="426"/>
    </location>
</feature>
<sequence>MSRTALLARRSVAHRGLLLLVWLLVAGLAASLGVTVGYVRAAGVDDARTGLRAAPPAGRGLLLVTRLAGDDAAATTQDAHVTDAVAERLHGTPYALHREVRTEGLPVATGGALLEQRWIVSTPGLVASAASGRGGATPAGPGEWTTIDRGVADTVAGSWPVDTPPGEPPQVAVQAAAAESAGIEVGDVLRLGADDEHPRDTGLPVVVAGLWQVTTDVGASRWFGDPVVTSGGDGTVAGPILLAGSALSELDTTPFARWLVVPDAGRATPADLERSVTLATDLDKALADDDAVAFRGFQALGTLGDTASSTLRAIRAADAVALAALILLALTGLVALVQVARLLAAVRDGEVTLLVSRGADPATVRAAATVESALLAVTAAAAGAVVAAFALQLLEPGAWQWPVPATTAAAVALAATVVPAVVAGMAARAAVRRRVTDRSGRLRQAAAAGTITLTLAAAALCAQALARYGSPLVATPSGTRVDPLAAAAPALLLAALAVAVTAVLGPATRAWAGLVAGSRGAGAVLAARQVARRLVVYVVPVVLLALSGGAATLAGAYAGTAGALSADVAVLRNGTDVRVVLPHGQDADAATRAAYARADGVATATPVLTDEARAGEIPLALVAAPAADLARTMRAPDGVTDVGGLTDAITPEPAVAALPAGARTVRASVTASVRVIDTSRIAALGTDALDALDAFEEGMTYHLALQLVAPDGTTAQVDLPPLDLDLDGDGDGTRPVGGDAVRYELEAPVPAPPEAGPWSVTALDVVMPTNWNVPTHNAVTLEDLAAADTSLNLPDDWHLVAPRNEALVSSVAPGDAPGSAGPAVEADLWGGNRYALFRLVPAEATNPLPVVVTAHLAQALSLGTGDVLDLSYRGVEADAEITAVTDVVPGVLERDVVLGDTAALAAWRIGGGAAAEPADEIWLAVDGQTAPGAAASPDRIDAAAAAVRAVAAGHGGDDPVVSTPGYSVTVDAAAPVRAAYWLTAAGATTLALVGVLVAAVATLRQRRGEVIVLRAVGLGPPAQARARATELLAVGTSAVALGAVAGWAVARFAVGGLAQATLTGIDADIPTRFVVDVPGAAAVLGAALAGLAVVAVLVGARVAAQARDTTYREEVR</sequence>
<proteinExistence type="predicted"/>
<feature type="transmembrane region" description="Helical" evidence="6">
    <location>
        <begin position="486"/>
        <end position="504"/>
    </location>
</feature>
<feature type="transmembrane region" description="Helical" evidence="6">
    <location>
        <begin position="534"/>
        <end position="558"/>
    </location>
</feature>
<dbReference type="Pfam" id="PF02687">
    <property type="entry name" value="FtsX"/>
    <property type="match status" value="1"/>
</dbReference>
<keyword evidence="9" id="KW-1185">Reference proteome</keyword>
<organism evidence="8 9">
    <name type="scientific">Myceligenerans indicum</name>
    <dbReference type="NCBI Taxonomy" id="2593663"/>
    <lineage>
        <taxon>Bacteria</taxon>
        <taxon>Bacillati</taxon>
        <taxon>Actinomycetota</taxon>
        <taxon>Actinomycetes</taxon>
        <taxon>Micrococcales</taxon>
        <taxon>Promicromonosporaceae</taxon>
        <taxon>Myceligenerans</taxon>
    </lineage>
</organism>
<keyword evidence="5 6" id="KW-0472">Membrane</keyword>
<feature type="domain" description="ABC3 transporter permease C-terminal" evidence="7">
    <location>
        <begin position="984"/>
        <end position="1093"/>
    </location>
</feature>
<evidence type="ECO:0000313" key="8">
    <source>
        <dbReference type="EMBL" id="MBL0886635.1"/>
    </source>
</evidence>
<protein>
    <recommendedName>
        <fullName evidence="7">ABC3 transporter permease C-terminal domain-containing protein</fullName>
    </recommendedName>
</protein>
<feature type="transmembrane region" description="Helical" evidence="6">
    <location>
        <begin position="978"/>
        <end position="1003"/>
    </location>
</feature>
<feature type="transmembrane region" description="Helical" evidence="6">
    <location>
        <begin position="373"/>
        <end position="394"/>
    </location>
</feature>
<evidence type="ECO:0000256" key="2">
    <source>
        <dbReference type="ARBA" id="ARBA00022475"/>
    </source>
</evidence>
<dbReference type="InterPro" id="IPR003838">
    <property type="entry name" value="ABC3_permease_C"/>
</dbReference>